<dbReference type="EMBL" id="MUXU01000034">
    <property type="protein sequence ID" value="OOR90122.1"/>
    <property type="molecule type" value="Genomic_DNA"/>
</dbReference>
<proteinExistence type="predicted"/>
<reference evidence="3 4" key="1">
    <citation type="submission" date="2017-02" db="EMBL/GenBank/DDBJ databases">
        <title>Draft genome sequence of Moraxella caviae CCUG 355 type strain.</title>
        <authorList>
            <person name="Engstrom-Jakobsson H."/>
            <person name="Salva-Serra F."/>
            <person name="Thorell K."/>
            <person name="Gonzales-Siles L."/>
            <person name="Karlsson R."/>
            <person name="Boulund F."/>
            <person name="Engstrand L."/>
            <person name="Moore E."/>
        </authorList>
    </citation>
    <scope>NUCLEOTIDE SEQUENCE [LARGE SCALE GENOMIC DNA]</scope>
    <source>
        <strain evidence="3 4">CCUG 355</strain>
    </source>
</reference>
<dbReference type="InterPro" id="IPR025202">
    <property type="entry name" value="PLD-like_dom"/>
</dbReference>
<accession>A0A1T0A2U5</accession>
<dbReference type="CDD" id="cd09113">
    <property type="entry name" value="PLDc_ymdC_like_2"/>
    <property type="match status" value="1"/>
</dbReference>
<feature type="signal peptide" evidence="1">
    <location>
        <begin position="1"/>
        <end position="18"/>
    </location>
</feature>
<dbReference type="GO" id="GO:0032049">
    <property type="term" value="P:cardiolipin biosynthetic process"/>
    <property type="evidence" value="ECO:0007669"/>
    <property type="project" value="UniProtKB-ARBA"/>
</dbReference>
<keyword evidence="1" id="KW-0732">Signal</keyword>
<dbReference type="PANTHER" id="PTHR21248:SF12">
    <property type="entry name" value="CARDIOLIPIN SYNTHASE C"/>
    <property type="match status" value="1"/>
</dbReference>
<feature type="domain" description="PLD phosphodiesterase" evidence="2">
    <location>
        <begin position="457"/>
        <end position="484"/>
    </location>
</feature>
<dbReference type="CDD" id="cd09111">
    <property type="entry name" value="PLDc_ymdC_like_1"/>
    <property type="match status" value="1"/>
</dbReference>
<dbReference type="AlphaFoldDB" id="A0A1T0A2U5"/>
<evidence type="ECO:0000256" key="1">
    <source>
        <dbReference type="SAM" id="SignalP"/>
    </source>
</evidence>
<evidence type="ECO:0000313" key="4">
    <source>
        <dbReference type="Proteomes" id="UP000190435"/>
    </source>
</evidence>
<dbReference type="GO" id="GO:0030572">
    <property type="term" value="F:phosphatidyltransferase activity"/>
    <property type="evidence" value="ECO:0007669"/>
    <property type="project" value="UniProtKB-ARBA"/>
</dbReference>
<dbReference type="OrthoDB" id="9814092at2"/>
<dbReference type="PROSITE" id="PS50035">
    <property type="entry name" value="PLD"/>
    <property type="match status" value="2"/>
</dbReference>
<dbReference type="Pfam" id="PF13091">
    <property type="entry name" value="PLDc_2"/>
    <property type="match status" value="2"/>
</dbReference>
<feature type="domain" description="PLD phosphodiesterase" evidence="2">
    <location>
        <begin position="208"/>
        <end position="235"/>
    </location>
</feature>
<name>A0A1T0A2U5_9GAMM</name>
<dbReference type="SMART" id="SM00155">
    <property type="entry name" value="PLDc"/>
    <property type="match status" value="2"/>
</dbReference>
<organism evidence="3 4">
    <name type="scientific">Moraxella caviae</name>
    <dbReference type="NCBI Taxonomy" id="34060"/>
    <lineage>
        <taxon>Bacteria</taxon>
        <taxon>Pseudomonadati</taxon>
        <taxon>Pseudomonadota</taxon>
        <taxon>Gammaproteobacteria</taxon>
        <taxon>Moraxellales</taxon>
        <taxon>Moraxellaceae</taxon>
        <taxon>Moraxella</taxon>
    </lineage>
</organism>
<dbReference type="Proteomes" id="UP000190435">
    <property type="component" value="Unassembled WGS sequence"/>
</dbReference>
<feature type="chain" id="PRO_5012843061" evidence="1">
    <location>
        <begin position="19"/>
        <end position="567"/>
    </location>
</feature>
<protein>
    <submittedName>
        <fullName evidence="3">Phospholipase</fullName>
    </submittedName>
</protein>
<dbReference type="Gene3D" id="3.30.870.10">
    <property type="entry name" value="Endonuclease Chain A"/>
    <property type="match status" value="2"/>
</dbReference>
<keyword evidence="4" id="KW-1185">Reference proteome</keyword>
<evidence type="ECO:0000259" key="2">
    <source>
        <dbReference type="PROSITE" id="PS50035"/>
    </source>
</evidence>
<evidence type="ECO:0000313" key="3">
    <source>
        <dbReference type="EMBL" id="OOR90122.1"/>
    </source>
</evidence>
<comment type="caution">
    <text evidence="3">The sequence shown here is derived from an EMBL/GenBank/DDBJ whole genome shotgun (WGS) entry which is preliminary data.</text>
</comment>
<sequence>MCFSVKVFSIALSAFILAGCQSLPSNPHLPKSVALTQTAQQLNAQSLSNYNESTKNTQYAQNSISNLPPKQATNPQKTLSVSEQLNAAVDEQLATHHARQSGYYPISTGANAFAARSILSDMAAHTIDAQYYIWHNDEAGQLLMKDLWEAAERGVKVRLLLDDMNGSPALDEALVQFAKHPNIAVRLTNPFLYRTARAINFFTNPARINRRMHNKSMTFDNRLSIVGGRNIGNEYLNNTNDNAFADLDVLLIGAVVHDINASFEHYWNSPNSYDIETLTQPTQTDVLALLNEATLAEIQQGKQADASAKALRTYRTAVQNSTIGNDLLQNRVPFRWANITFVADPADKLQKHSNADAHLVEQLRHAFGTPTKNLSVISSYFVPTKDGVRTLVNLAKQGVDVRILTNSFGATDVGVVHSGYAHWRKPLLKAGVKLYELKPTAQNEAAQDKKFWRSPQSTTSLHAKAFAVDEHHVFIGSYNIDPRSANINTELGVVIDDHRLAQQLHQALASDNLLNVAYEVRLNDKNRLEWHTNHEGKPIVFNKEPDTTLKDRAGVSILGVLPLDWLL</sequence>
<dbReference type="STRING" id="34060.B0181_05335"/>
<dbReference type="InterPro" id="IPR001736">
    <property type="entry name" value="PLipase_D/transphosphatidylase"/>
</dbReference>
<dbReference type="PROSITE" id="PS51257">
    <property type="entry name" value="PROKAR_LIPOPROTEIN"/>
    <property type="match status" value="1"/>
</dbReference>
<gene>
    <name evidence="3" type="ORF">B0181_05335</name>
</gene>
<dbReference type="SUPFAM" id="SSF56024">
    <property type="entry name" value="Phospholipase D/nuclease"/>
    <property type="match status" value="2"/>
</dbReference>
<dbReference type="PANTHER" id="PTHR21248">
    <property type="entry name" value="CARDIOLIPIN SYNTHASE"/>
    <property type="match status" value="1"/>
</dbReference>